<evidence type="ECO:0000313" key="9">
    <source>
        <dbReference type="Proteomes" id="UP001596956"/>
    </source>
</evidence>
<evidence type="ECO:0000313" key="8">
    <source>
        <dbReference type="EMBL" id="MFD0803559.1"/>
    </source>
</evidence>
<reference evidence="9" key="1">
    <citation type="journal article" date="2019" name="Int. J. Syst. Evol. Microbiol.">
        <title>The Global Catalogue of Microorganisms (GCM) 10K type strain sequencing project: providing services to taxonomists for standard genome sequencing and annotation.</title>
        <authorList>
            <consortium name="The Broad Institute Genomics Platform"/>
            <consortium name="The Broad Institute Genome Sequencing Center for Infectious Disease"/>
            <person name="Wu L."/>
            <person name="Ma J."/>
        </authorList>
    </citation>
    <scope>NUCLEOTIDE SEQUENCE [LARGE SCALE GENOMIC DNA]</scope>
    <source>
        <strain evidence="9">CCUG 63369</strain>
    </source>
</reference>
<name>A0ABW3BKM0_9ACTN</name>
<keyword evidence="2" id="KW-1003">Cell membrane</keyword>
<feature type="domain" description="RDD" evidence="7">
    <location>
        <begin position="17"/>
        <end position="168"/>
    </location>
</feature>
<dbReference type="Pfam" id="PF06271">
    <property type="entry name" value="RDD"/>
    <property type="match status" value="1"/>
</dbReference>
<dbReference type="PANTHER" id="PTHR36115:SF4">
    <property type="entry name" value="MEMBRANE PROTEIN"/>
    <property type="match status" value="1"/>
</dbReference>
<evidence type="ECO:0000259" key="7">
    <source>
        <dbReference type="Pfam" id="PF06271"/>
    </source>
</evidence>
<accession>A0ABW3BKM0</accession>
<evidence type="ECO:0000256" key="6">
    <source>
        <dbReference type="SAM" id="Phobius"/>
    </source>
</evidence>
<evidence type="ECO:0000256" key="2">
    <source>
        <dbReference type="ARBA" id="ARBA00022475"/>
    </source>
</evidence>
<evidence type="ECO:0000256" key="4">
    <source>
        <dbReference type="ARBA" id="ARBA00022989"/>
    </source>
</evidence>
<dbReference type="InterPro" id="IPR051791">
    <property type="entry name" value="Pra-immunoreactive"/>
</dbReference>
<evidence type="ECO:0000256" key="1">
    <source>
        <dbReference type="ARBA" id="ARBA00004651"/>
    </source>
</evidence>
<keyword evidence="3 6" id="KW-0812">Transmembrane</keyword>
<proteinExistence type="predicted"/>
<dbReference type="PANTHER" id="PTHR36115">
    <property type="entry name" value="PROLINE-RICH ANTIGEN HOMOLOG-RELATED"/>
    <property type="match status" value="1"/>
</dbReference>
<comment type="caution">
    <text evidence="8">The sequence shown here is derived from an EMBL/GenBank/DDBJ whole genome shotgun (WGS) entry which is preliminary data.</text>
</comment>
<evidence type="ECO:0000256" key="5">
    <source>
        <dbReference type="ARBA" id="ARBA00023136"/>
    </source>
</evidence>
<keyword evidence="4 6" id="KW-1133">Transmembrane helix</keyword>
<gene>
    <name evidence="8" type="ORF">ACFQZU_19885</name>
</gene>
<dbReference type="Proteomes" id="UP001596956">
    <property type="component" value="Unassembled WGS sequence"/>
</dbReference>
<feature type="non-terminal residue" evidence="8">
    <location>
        <position position="1"/>
    </location>
</feature>
<keyword evidence="9" id="KW-1185">Reference proteome</keyword>
<evidence type="ECO:0000256" key="3">
    <source>
        <dbReference type="ARBA" id="ARBA00022692"/>
    </source>
</evidence>
<dbReference type="EMBL" id="JBHTHR010000969">
    <property type="protein sequence ID" value="MFD0803559.1"/>
    <property type="molecule type" value="Genomic_DNA"/>
</dbReference>
<comment type="subcellular location">
    <subcellularLocation>
        <location evidence="1">Cell membrane</location>
        <topology evidence="1">Multi-pass membrane protein</topology>
    </subcellularLocation>
</comment>
<sequence length="176" mass="18556">SPAAGVPGAAPGPYRLAEWWQRAAARIIDSVAVGVPVTGAALLVGLAWAGAQSLGGYDAVLLRNALIVTGIVAFTLFVTYETVCVKRWRRTLGKHLLKLEVAPVSGAGSQGPIPVASMAARSALFTLPNLAAGSLSWVVVLWALLFVPCVLWPLWDRPNRQGLHDKLGGTIVVRTD</sequence>
<dbReference type="InterPro" id="IPR010432">
    <property type="entry name" value="RDD"/>
</dbReference>
<organism evidence="8 9">
    <name type="scientific">Streptomonospora algeriensis</name>
    <dbReference type="NCBI Taxonomy" id="995084"/>
    <lineage>
        <taxon>Bacteria</taxon>
        <taxon>Bacillati</taxon>
        <taxon>Actinomycetota</taxon>
        <taxon>Actinomycetes</taxon>
        <taxon>Streptosporangiales</taxon>
        <taxon>Nocardiopsidaceae</taxon>
        <taxon>Streptomonospora</taxon>
    </lineage>
</organism>
<keyword evidence="5 6" id="KW-0472">Membrane</keyword>
<protein>
    <submittedName>
        <fullName evidence="8">RDD family protein</fullName>
    </submittedName>
</protein>
<feature type="transmembrane region" description="Helical" evidence="6">
    <location>
        <begin position="130"/>
        <end position="155"/>
    </location>
</feature>
<feature type="transmembrane region" description="Helical" evidence="6">
    <location>
        <begin position="27"/>
        <end position="49"/>
    </location>
</feature>
<feature type="transmembrane region" description="Helical" evidence="6">
    <location>
        <begin position="61"/>
        <end position="80"/>
    </location>
</feature>